<accession>A0ACB9N7U0</accession>
<proteinExistence type="predicted"/>
<sequence>MADETTPITPSLRSGANESGVNNAGSAASQIPTPIQLPPSFFSSTLKLENGNYVLSKGQILAAIVVGGYEDFIYGTTKPPSMFLDSMSQIMNPEYRVWQRTDKSVMSFLFSSLTSEPLSQVVCCTSSYEVWESLRQRFESNSTTRVINLRIQMQQAKKEGKTMQEYLNMVKMFADQLAAIGEAVRYKDYLWYLLEGLPAEYDPIVTAIYSRPDEPTIEEVHNLLLNFDIRLEKRQVVESILPQPPYTCPAPAYPLTPSTISANTAYT</sequence>
<organism evidence="1 2">
    <name type="scientific">Melastoma candidum</name>
    <dbReference type="NCBI Taxonomy" id="119954"/>
    <lineage>
        <taxon>Eukaryota</taxon>
        <taxon>Viridiplantae</taxon>
        <taxon>Streptophyta</taxon>
        <taxon>Embryophyta</taxon>
        <taxon>Tracheophyta</taxon>
        <taxon>Spermatophyta</taxon>
        <taxon>Magnoliopsida</taxon>
        <taxon>eudicotyledons</taxon>
        <taxon>Gunneridae</taxon>
        <taxon>Pentapetalae</taxon>
        <taxon>rosids</taxon>
        <taxon>malvids</taxon>
        <taxon>Myrtales</taxon>
        <taxon>Melastomataceae</taxon>
        <taxon>Melastomatoideae</taxon>
        <taxon>Melastomateae</taxon>
        <taxon>Melastoma</taxon>
    </lineage>
</organism>
<evidence type="ECO:0000313" key="1">
    <source>
        <dbReference type="EMBL" id="KAI4331141.1"/>
    </source>
</evidence>
<dbReference type="EMBL" id="CM042887">
    <property type="protein sequence ID" value="KAI4331141.1"/>
    <property type="molecule type" value="Genomic_DNA"/>
</dbReference>
<dbReference type="Proteomes" id="UP001057402">
    <property type="component" value="Chromosome 8"/>
</dbReference>
<keyword evidence="2" id="KW-1185">Reference proteome</keyword>
<gene>
    <name evidence="1" type="ORF">MLD38_029357</name>
</gene>
<comment type="caution">
    <text evidence="1">The sequence shown here is derived from an EMBL/GenBank/DDBJ whole genome shotgun (WGS) entry which is preliminary data.</text>
</comment>
<reference evidence="2" key="1">
    <citation type="journal article" date="2023" name="Front. Plant Sci.">
        <title>Chromosomal-level genome assembly of Melastoma candidum provides insights into trichome evolution.</title>
        <authorList>
            <person name="Zhong Y."/>
            <person name="Wu W."/>
            <person name="Sun C."/>
            <person name="Zou P."/>
            <person name="Liu Y."/>
            <person name="Dai S."/>
            <person name="Zhou R."/>
        </authorList>
    </citation>
    <scope>NUCLEOTIDE SEQUENCE [LARGE SCALE GENOMIC DNA]</scope>
</reference>
<evidence type="ECO:0000313" key="2">
    <source>
        <dbReference type="Proteomes" id="UP001057402"/>
    </source>
</evidence>
<name>A0ACB9N7U0_9MYRT</name>
<protein>
    <submittedName>
        <fullName evidence="1">Uncharacterized protein</fullName>
    </submittedName>
</protein>